<keyword evidence="3 7" id="KW-0812">Transmembrane</keyword>
<dbReference type="InterPro" id="IPR011701">
    <property type="entry name" value="MFS"/>
</dbReference>
<feature type="transmembrane region" description="Helical" evidence="7">
    <location>
        <begin position="200"/>
        <end position="219"/>
    </location>
</feature>
<dbReference type="AlphaFoldDB" id="A0A6A4HZG4"/>
<evidence type="ECO:0000256" key="4">
    <source>
        <dbReference type="ARBA" id="ARBA00022989"/>
    </source>
</evidence>
<dbReference type="EMBL" id="ML769433">
    <property type="protein sequence ID" value="KAE9402588.1"/>
    <property type="molecule type" value="Genomic_DNA"/>
</dbReference>
<sequence length="590" mass="65071">MERPNSPEPESEPASSLSEVSIQESPETAVDIEGNTPNPISSHSERRFSVFSRSEKLSIIVLAAIAGIVSPFTGSIYFPALNTIASDLRIFQGLAPSVIGTVSDVHGRRPAYLLAFAIYVVANLALALQDSYAALLVLRCLQSAGSSATIALGSAVVADLVTRAERGSYIGYTSLSVSLGPALGPVVGGVLNQYLGWQSIFWFLLIFGGVLLIAIALFLPETGRRVVGDGSVQPPKWDLSLVQWLRIKRSQPFNGGVEEDKSTLSVPLHRPNPLRILLEPGSAITLGFGSLLFAGYFMVATTLSEQLEARFGFSSAIVGLCYLPLGFGSLISRWTAGQLFDWNFRRHARLLGITLDVTKQQQIKLFPIERIRLEVSIPMIYISCGTVLGYTWAMETNASLAGIEVALFFLGLFFSSAVQGLNTLVVDTHQDTPASATAANNMFRCFMSAGGTAIASYMIDRMGIGYMGVFISGVWICFSPFLWLVLLRGRKWREKQQAKREYYDTYDWIYAIQKALVQLARSPSSLNMQLTFWIAMKCQEPAKISKRRAVYSSSVRKVRGIIKRTWQNRPASENPFMLEKIERAQIREKR</sequence>
<dbReference type="PROSITE" id="PS50850">
    <property type="entry name" value="MFS"/>
    <property type="match status" value="1"/>
</dbReference>
<protein>
    <submittedName>
        <fullName evidence="9">MFS general substrate transporter</fullName>
    </submittedName>
</protein>
<gene>
    <name evidence="9" type="ORF">BT96DRAFT_937064</name>
</gene>
<dbReference type="Proteomes" id="UP000799118">
    <property type="component" value="Unassembled WGS sequence"/>
</dbReference>
<keyword evidence="5 7" id="KW-0472">Membrane</keyword>
<evidence type="ECO:0000256" key="6">
    <source>
        <dbReference type="SAM" id="MobiDB-lite"/>
    </source>
</evidence>
<dbReference type="GO" id="GO:0022857">
    <property type="term" value="F:transmembrane transporter activity"/>
    <property type="evidence" value="ECO:0007669"/>
    <property type="project" value="InterPro"/>
</dbReference>
<feature type="region of interest" description="Disordered" evidence="6">
    <location>
        <begin position="1"/>
        <end position="44"/>
    </location>
</feature>
<feature type="transmembrane region" description="Helical" evidence="7">
    <location>
        <begin position="169"/>
        <end position="188"/>
    </location>
</feature>
<evidence type="ECO:0000256" key="5">
    <source>
        <dbReference type="ARBA" id="ARBA00023136"/>
    </source>
</evidence>
<feature type="transmembrane region" description="Helical" evidence="7">
    <location>
        <begin position="405"/>
        <end position="426"/>
    </location>
</feature>
<dbReference type="PANTHER" id="PTHR23502:SF51">
    <property type="entry name" value="QUINIDINE RESISTANCE PROTEIN 1-RELATED"/>
    <property type="match status" value="1"/>
</dbReference>
<dbReference type="Gene3D" id="1.20.1250.20">
    <property type="entry name" value="MFS general substrate transporter like domains"/>
    <property type="match status" value="1"/>
</dbReference>
<evidence type="ECO:0000256" key="3">
    <source>
        <dbReference type="ARBA" id="ARBA00022692"/>
    </source>
</evidence>
<evidence type="ECO:0000313" key="9">
    <source>
        <dbReference type="EMBL" id="KAE9402588.1"/>
    </source>
</evidence>
<accession>A0A6A4HZG4</accession>
<evidence type="ECO:0000256" key="1">
    <source>
        <dbReference type="ARBA" id="ARBA00004141"/>
    </source>
</evidence>
<feature type="transmembrane region" description="Helical" evidence="7">
    <location>
        <begin position="438"/>
        <end position="459"/>
    </location>
</feature>
<keyword evidence="10" id="KW-1185">Reference proteome</keyword>
<feature type="transmembrane region" description="Helical" evidence="7">
    <location>
        <begin position="276"/>
        <end position="299"/>
    </location>
</feature>
<keyword evidence="4 7" id="KW-1133">Transmembrane helix</keyword>
<feature type="transmembrane region" description="Helical" evidence="7">
    <location>
        <begin position="311"/>
        <end position="336"/>
    </location>
</feature>
<feature type="domain" description="Major facilitator superfamily (MFS) profile" evidence="8">
    <location>
        <begin position="42"/>
        <end position="491"/>
    </location>
</feature>
<dbReference type="GO" id="GO:0005886">
    <property type="term" value="C:plasma membrane"/>
    <property type="evidence" value="ECO:0007669"/>
    <property type="project" value="TreeGrafter"/>
</dbReference>
<evidence type="ECO:0000256" key="2">
    <source>
        <dbReference type="ARBA" id="ARBA00022448"/>
    </source>
</evidence>
<dbReference type="InterPro" id="IPR020846">
    <property type="entry name" value="MFS_dom"/>
</dbReference>
<keyword evidence="2" id="KW-0813">Transport</keyword>
<evidence type="ECO:0000259" key="8">
    <source>
        <dbReference type="PROSITE" id="PS50850"/>
    </source>
</evidence>
<feature type="transmembrane region" description="Helical" evidence="7">
    <location>
        <begin position="57"/>
        <end position="80"/>
    </location>
</feature>
<feature type="transmembrane region" description="Helical" evidence="7">
    <location>
        <begin position="134"/>
        <end position="157"/>
    </location>
</feature>
<evidence type="ECO:0000313" key="10">
    <source>
        <dbReference type="Proteomes" id="UP000799118"/>
    </source>
</evidence>
<feature type="transmembrane region" description="Helical" evidence="7">
    <location>
        <begin position="373"/>
        <end position="393"/>
    </location>
</feature>
<feature type="transmembrane region" description="Helical" evidence="7">
    <location>
        <begin position="111"/>
        <end position="128"/>
    </location>
</feature>
<comment type="subcellular location">
    <subcellularLocation>
        <location evidence="1">Membrane</location>
        <topology evidence="1">Multi-pass membrane protein</topology>
    </subcellularLocation>
</comment>
<organism evidence="9 10">
    <name type="scientific">Gymnopus androsaceus JB14</name>
    <dbReference type="NCBI Taxonomy" id="1447944"/>
    <lineage>
        <taxon>Eukaryota</taxon>
        <taxon>Fungi</taxon>
        <taxon>Dikarya</taxon>
        <taxon>Basidiomycota</taxon>
        <taxon>Agaricomycotina</taxon>
        <taxon>Agaricomycetes</taxon>
        <taxon>Agaricomycetidae</taxon>
        <taxon>Agaricales</taxon>
        <taxon>Marasmiineae</taxon>
        <taxon>Omphalotaceae</taxon>
        <taxon>Gymnopus</taxon>
    </lineage>
</organism>
<feature type="compositionally biased region" description="Low complexity" evidence="6">
    <location>
        <begin position="12"/>
        <end position="21"/>
    </location>
</feature>
<dbReference type="InterPro" id="IPR036259">
    <property type="entry name" value="MFS_trans_sf"/>
</dbReference>
<name>A0A6A4HZG4_9AGAR</name>
<dbReference type="OrthoDB" id="440553at2759"/>
<dbReference type="SUPFAM" id="SSF103473">
    <property type="entry name" value="MFS general substrate transporter"/>
    <property type="match status" value="1"/>
</dbReference>
<evidence type="ECO:0000256" key="7">
    <source>
        <dbReference type="SAM" id="Phobius"/>
    </source>
</evidence>
<reference evidence="9" key="1">
    <citation type="journal article" date="2019" name="Environ. Microbiol.">
        <title>Fungal ecological strategies reflected in gene transcription - a case study of two litter decomposers.</title>
        <authorList>
            <person name="Barbi F."/>
            <person name="Kohler A."/>
            <person name="Barry K."/>
            <person name="Baskaran P."/>
            <person name="Daum C."/>
            <person name="Fauchery L."/>
            <person name="Ihrmark K."/>
            <person name="Kuo A."/>
            <person name="LaButti K."/>
            <person name="Lipzen A."/>
            <person name="Morin E."/>
            <person name="Grigoriev I.V."/>
            <person name="Henrissat B."/>
            <person name="Lindahl B."/>
            <person name="Martin F."/>
        </authorList>
    </citation>
    <scope>NUCLEOTIDE SEQUENCE</scope>
    <source>
        <strain evidence="9">JB14</strain>
    </source>
</reference>
<dbReference type="PANTHER" id="PTHR23502">
    <property type="entry name" value="MAJOR FACILITATOR SUPERFAMILY"/>
    <property type="match status" value="1"/>
</dbReference>
<feature type="transmembrane region" description="Helical" evidence="7">
    <location>
        <begin position="465"/>
        <end position="487"/>
    </location>
</feature>
<dbReference type="Pfam" id="PF07690">
    <property type="entry name" value="MFS_1"/>
    <property type="match status" value="1"/>
</dbReference>
<proteinExistence type="predicted"/>